<dbReference type="GO" id="GO:0005829">
    <property type="term" value="C:cytosol"/>
    <property type="evidence" value="ECO:0007669"/>
    <property type="project" value="TreeGrafter"/>
</dbReference>
<dbReference type="Gene3D" id="1.25.10.10">
    <property type="entry name" value="Leucine-rich Repeat Variant"/>
    <property type="match status" value="1"/>
</dbReference>
<organism evidence="1 2">
    <name type="scientific">Linnemannia schmuckeri</name>
    <dbReference type="NCBI Taxonomy" id="64567"/>
    <lineage>
        <taxon>Eukaryota</taxon>
        <taxon>Fungi</taxon>
        <taxon>Fungi incertae sedis</taxon>
        <taxon>Mucoromycota</taxon>
        <taxon>Mortierellomycotina</taxon>
        <taxon>Mortierellomycetes</taxon>
        <taxon>Mortierellales</taxon>
        <taxon>Mortierellaceae</taxon>
        <taxon>Linnemannia</taxon>
    </lineage>
</organism>
<evidence type="ECO:0000313" key="1">
    <source>
        <dbReference type="EMBL" id="KAF9149412.1"/>
    </source>
</evidence>
<dbReference type="OrthoDB" id="10250600at2759"/>
<keyword evidence="1" id="KW-0647">Proteasome</keyword>
<dbReference type="InterPro" id="IPR011989">
    <property type="entry name" value="ARM-like"/>
</dbReference>
<evidence type="ECO:0000313" key="2">
    <source>
        <dbReference type="Proteomes" id="UP000748756"/>
    </source>
</evidence>
<accession>A0A9P5RZX0</accession>
<dbReference type="Pfam" id="PF10508">
    <property type="entry name" value="Proteasom_PSMB"/>
    <property type="match status" value="1"/>
</dbReference>
<dbReference type="PANTHER" id="PTHR13554:SF10">
    <property type="entry name" value="26S PROTEASOME NON-ATPASE REGULATORY SUBUNIT 5"/>
    <property type="match status" value="1"/>
</dbReference>
<dbReference type="InterPro" id="IPR016024">
    <property type="entry name" value="ARM-type_fold"/>
</dbReference>
<protein>
    <submittedName>
        <fullName evidence="1">26S proteasome non-ATPase regulatory subunit 5</fullName>
    </submittedName>
</protein>
<gene>
    <name evidence="1" type="primary">PSMD5</name>
    <name evidence="1" type="ORF">BG015_008803</name>
</gene>
<dbReference type="AlphaFoldDB" id="A0A9P5RZX0"/>
<comment type="caution">
    <text evidence="1">The sequence shown here is derived from an EMBL/GenBank/DDBJ whole genome shotgun (WGS) entry which is preliminary data.</text>
</comment>
<dbReference type="PANTHER" id="PTHR13554">
    <property type="entry name" value="26S PROTEASOME NON-ATPASE REGULATORY SUBUNIT 5-RELATED"/>
    <property type="match status" value="1"/>
</dbReference>
<dbReference type="GO" id="GO:0000502">
    <property type="term" value="C:proteasome complex"/>
    <property type="evidence" value="ECO:0007669"/>
    <property type="project" value="UniProtKB-KW"/>
</dbReference>
<dbReference type="GO" id="GO:0043248">
    <property type="term" value="P:proteasome assembly"/>
    <property type="evidence" value="ECO:0007669"/>
    <property type="project" value="InterPro"/>
</dbReference>
<dbReference type="Proteomes" id="UP000748756">
    <property type="component" value="Unassembled WGS sequence"/>
</dbReference>
<name>A0A9P5RZX0_9FUNG</name>
<dbReference type="EMBL" id="JAAAUQ010000532">
    <property type="protein sequence ID" value="KAF9149412.1"/>
    <property type="molecule type" value="Genomic_DNA"/>
</dbReference>
<keyword evidence="2" id="KW-1185">Reference proteome</keyword>
<reference evidence="1" key="1">
    <citation type="journal article" date="2020" name="Fungal Divers.">
        <title>Resolving the Mortierellaceae phylogeny through synthesis of multi-gene phylogenetics and phylogenomics.</title>
        <authorList>
            <person name="Vandepol N."/>
            <person name="Liber J."/>
            <person name="Desiro A."/>
            <person name="Na H."/>
            <person name="Kennedy M."/>
            <person name="Barry K."/>
            <person name="Grigoriev I.V."/>
            <person name="Miller A.N."/>
            <person name="O'Donnell K."/>
            <person name="Stajich J.E."/>
            <person name="Bonito G."/>
        </authorList>
    </citation>
    <scope>NUCLEOTIDE SEQUENCE</scope>
    <source>
        <strain evidence="1">NRRL 6426</strain>
    </source>
</reference>
<proteinExistence type="predicted"/>
<sequence>MPTSTITNDQSAATNGGSGVAQLDHILTSFTTLTDPLAINDALLVIEYSLQGPNATAQTTQKILSSIPFGYFFQVLQQDHGYDTEQIIDRTCHILELLLKDQPYSAIVQDEFLAAALAQALDSPSPRVRALGLVQVDKVSAEDLPVLRTLLLSPVFKAIVGGIGSGSISIAERSKKTLLKICETQERLEAVINNTEAFNQIKNLANSRDSIVQLRMIEALTELASKSHETTTLLESKSLLDPLKSGLTSTDILTRFNILEILAEFGTTLSGSEFLDHSGVLARIAQVVENEAGQDSLGLNAIVKLYGKLGAAEQVDFVTLDMKYQILAQLEKLLIGDDDYEPDESSKVEVMSSIGLIGGNIQNVEWVSQSQCSEEFIIALQSLPRDAKVAWYHSLAQILSCSPDPSQETERIISEFYTRLDGDPHLQSPFVTRLLTSAKSQSQELAMSALSVMIPLAHYSFGCQKLAAQRDVLTFLMDRNAEQSHSEKVAKHEVIVAMLKTADEVKRSKGTDLLTADQISRLDLHRRQGPFYQRATATVSIQDIAA</sequence>
<dbReference type="SUPFAM" id="SSF48371">
    <property type="entry name" value="ARM repeat"/>
    <property type="match status" value="1"/>
</dbReference>
<dbReference type="InterPro" id="IPR019538">
    <property type="entry name" value="PSMD5"/>
</dbReference>